<organism evidence="2 3">
    <name type="scientific">Zingiber officinale</name>
    <name type="common">Ginger</name>
    <name type="synonym">Amomum zingiber</name>
    <dbReference type="NCBI Taxonomy" id="94328"/>
    <lineage>
        <taxon>Eukaryota</taxon>
        <taxon>Viridiplantae</taxon>
        <taxon>Streptophyta</taxon>
        <taxon>Embryophyta</taxon>
        <taxon>Tracheophyta</taxon>
        <taxon>Spermatophyta</taxon>
        <taxon>Magnoliopsida</taxon>
        <taxon>Liliopsida</taxon>
        <taxon>Zingiberales</taxon>
        <taxon>Zingiberaceae</taxon>
        <taxon>Zingiber</taxon>
    </lineage>
</organism>
<dbReference type="GO" id="GO:0003723">
    <property type="term" value="F:RNA binding"/>
    <property type="evidence" value="ECO:0007669"/>
    <property type="project" value="InterPro"/>
</dbReference>
<keyword evidence="3" id="KW-1185">Reference proteome</keyword>
<dbReference type="EMBL" id="JACMSC010000001">
    <property type="protein sequence ID" value="KAG6536975.1"/>
    <property type="molecule type" value="Genomic_DNA"/>
</dbReference>
<evidence type="ECO:0000313" key="3">
    <source>
        <dbReference type="Proteomes" id="UP000734854"/>
    </source>
</evidence>
<comment type="caution">
    <text evidence="2">The sequence shown here is derived from an EMBL/GenBank/DDBJ whole genome shotgun (WGS) entry which is preliminary data.</text>
</comment>
<dbReference type="PANTHER" id="PTHR47594:SF4">
    <property type="entry name" value="OS04G0475500 PROTEIN"/>
    <property type="match status" value="1"/>
</dbReference>
<dbReference type="InterPro" id="IPR002885">
    <property type="entry name" value="PPR_rpt"/>
</dbReference>
<evidence type="ECO:0008006" key="4">
    <source>
        <dbReference type="Google" id="ProtNLM"/>
    </source>
</evidence>
<evidence type="ECO:0000313" key="2">
    <source>
        <dbReference type="EMBL" id="KAG6536975.1"/>
    </source>
</evidence>
<protein>
    <recommendedName>
        <fullName evidence="4">Pentatricopeptide repeat-containing protein</fullName>
    </recommendedName>
</protein>
<name>A0A8J5ILA3_ZINOF</name>
<accession>A0A8J5ILA3</accession>
<dbReference type="PANTHER" id="PTHR47594">
    <property type="entry name" value="PPR CONTAINING PLANT-LIKE PROTEIN"/>
    <property type="match status" value="1"/>
</dbReference>
<gene>
    <name evidence="2" type="ORF">ZIOFF_002053</name>
</gene>
<dbReference type="Proteomes" id="UP000734854">
    <property type="component" value="Unassembled WGS sequence"/>
</dbReference>
<sequence>MNLSSQLRLQCTWNPQALVDGHPWPSPPPRSEKWHRAAASIVTTTTMRDRAKNRKPNQRGRYLSIEAIQAVQALKRSGSVLGDPLERVLACKVRRLIKGDMVAVLLELQSQREGLLALKVFEEVRKEHWYKPQLLSYNNMIELLASCSLPEEAEQVFSYLKTEHLGADTEGFNSLLKTLLEFGFIASAMDCFRLMKLWESEPDESTYSILINGLKAKGETDLSMSIRHEAEQHMGGLFFDDGEACSASERRKINRKIV</sequence>
<dbReference type="Pfam" id="PF01535">
    <property type="entry name" value="PPR"/>
    <property type="match status" value="1"/>
</dbReference>
<reference evidence="2 3" key="1">
    <citation type="submission" date="2020-08" db="EMBL/GenBank/DDBJ databases">
        <title>Plant Genome Project.</title>
        <authorList>
            <person name="Zhang R.-G."/>
        </authorList>
    </citation>
    <scope>NUCLEOTIDE SEQUENCE [LARGE SCALE GENOMIC DNA]</scope>
    <source>
        <tissue evidence="2">Rhizome</tissue>
    </source>
</reference>
<dbReference type="GO" id="GO:0000373">
    <property type="term" value="P:Group II intron splicing"/>
    <property type="evidence" value="ECO:0007669"/>
    <property type="project" value="InterPro"/>
</dbReference>
<dbReference type="Pfam" id="PF13041">
    <property type="entry name" value="PPR_2"/>
    <property type="match status" value="1"/>
</dbReference>
<dbReference type="Gene3D" id="1.25.40.10">
    <property type="entry name" value="Tetratricopeptide repeat domain"/>
    <property type="match status" value="1"/>
</dbReference>
<dbReference type="AlphaFoldDB" id="A0A8J5ILA3"/>
<evidence type="ECO:0000256" key="1">
    <source>
        <dbReference type="ARBA" id="ARBA00022737"/>
    </source>
</evidence>
<dbReference type="InterPro" id="IPR011990">
    <property type="entry name" value="TPR-like_helical_dom_sf"/>
</dbReference>
<dbReference type="InterPro" id="IPR044190">
    <property type="entry name" value="THA8-like"/>
</dbReference>
<dbReference type="GO" id="GO:0009658">
    <property type="term" value="P:chloroplast organization"/>
    <property type="evidence" value="ECO:0007669"/>
    <property type="project" value="InterPro"/>
</dbReference>
<proteinExistence type="predicted"/>
<keyword evidence="1" id="KW-0677">Repeat</keyword>